<feature type="compositionally biased region" description="Polar residues" evidence="1">
    <location>
        <begin position="134"/>
        <end position="143"/>
    </location>
</feature>
<dbReference type="VEuPathDB" id="FungiDB:ASPZODRAFT_138155"/>
<feature type="region of interest" description="Disordered" evidence="1">
    <location>
        <begin position="1"/>
        <end position="20"/>
    </location>
</feature>
<dbReference type="GeneID" id="34610888"/>
<accession>A0A1L9SUY0</accession>
<name>A0A1L9SUY0_9EURO</name>
<dbReference type="STRING" id="1073090.A0A1L9SUY0"/>
<gene>
    <name evidence="2" type="ORF">ASPZODRAFT_138155</name>
</gene>
<evidence type="ECO:0000313" key="3">
    <source>
        <dbReference type="Proteomes" id="UP000184188"/>
    </source>
</evidence>
<dbReference type="RefSeq" id="XP_022585542.1">
    <property type="nucleotide sequence ID" value="XM_022724423.1"/>
</dbReference>
<feature type="region of interest" description="Disordered" evidence="1">
    <location>
        <begin position="90"/>
        <end position="112"/>
    </location>
</feature>
<feature type="compositionally biased region" description="Polar residues" evidence="1">
    <location>
        <begin position="155"/>
        <end position="164"/>
    </location>
</feature>
<evidence type="ECO:0008006" key="4">
    <source>
        <dbReference type="Google" id="ProtNLM"/>
    </source>
</evidence>
<evidence type="ECO:0000256" key="1">
    <source>
        <dbReference type="SAM" id="MobiDB-lite"/>
    </source>
</evidence>
<dbReference type="Proteomes" id="UP000184188">
    <property type="component" value="Unassembled WGS sequence"/>
</dbReference>
<evidence type="ECO:0000313" key="2">
    <source>
        <dbReference type="EMBL" id="OJJ51032.1"/>
    </source>
</evidence>
<sequence length="680" mass="74650">MVSFFSLKTRRSKKSRTRLSRSLFGYSQADETPVDGGQGPGITPNNTTVPEDLFGIPGRAVTAKVVGNVEAALLDEKTGRRKLKALFSRQSSKSTGHFREASHQAEPQSAVEGSIAGSVSRVKQQVSVRELQSLVRQTMQPGSESRKVSDKSVASVHSNSTSATVHRHQSKYTSDPVDVALDVNPFANEVENQNNNPSAALRDSEVPSQSDYGSRETPDPELRDISDGPAIQPQSTPFLSKHEGLRYVNSVTKDGVCQEALLEKSNGASCFDYRRAVVGYNKLAFQFNLRPLQLQQDVHAVSDKSRVNHEERPFGYRERLYGKMRTVRSTMGLRAVNPVRSEPVLQHRKTFASLSSRVNSMDSLQGKSVETLARLGGHCFLDLPLDFAPTTLRLPACFAETAWFLKNFATKARGLFFDHGDLRVAIRLYEHFAGQVLEAEKEQGIIQMTTRGNSLTQVLDDLNPSCPRKRYNQILSVGYVFQSLLAGLPAGILGSPELYQVLLDIYFRCFSGAELVGSRTGLAGLTQASAGKIQAIALATIALTSPMQFQLICAVFGLCAVLLHETKRLFELDKLARGIDLPSTRLVAGLPDLERLGQVFGPLLMNGADEGGGSPRRRGGNQLSSNESEDILAAAQREVDGARVARMLIENWHAVSRQVRVWGGYQYPVNRLSVPYLVDS</sequence>
<protein>
    <recommendedName>
        <fullName evidence="4">Rho-GAP domain-containing protein</fullName>
    </recommendedName>
</protein>
<feature type="region of interest" description="Disordered" evidence="1">
    <location>
        <begin position="134"/>
        <end position="173"/>
    </location>
</feature>
<reference evidence="3" key="1">
    <citation type="journal article" date="2017" name="Genome Biol.">
        <title>Comparative genomics reveals high biological diversity and specific adaptations in the industrially and medically important fungal genus Aspergillus.</title>
        <authorList>
            <person name="de Vries R.P."/>
            <person name="Riley R."/>
            <person name="Wiebenga A."/>
            <person name="Aguilar-Osorio G."/>
            <person name="Amillis S."/>
            <person name="Uchima C.A."/>
            <person name="Anderluh G."/>
            <person name="Asadollahi M."/>
            <person name="Askin M."/>
            <person name="Barry K."/>
            <person name="Battaglia E."/>
            <person name="Bayram O."/>
            <person name="Benocci T."/>
            <person name="Braus-Stromeyer S.A."/>
            <person name="Caldana C."/>
            <person name="Canovas D."/>
            <person name="Cerqueira G.C."/>
            <person name="Chen F."/>
            <person name="Chen W."/>
            <person name="Choi C."/>
            <person name="Clum A."/>
            <person name="Dos Santos R.A."/>
            <person name="Damasio A.R."/>
            <person name="Diallinas G."/>
            <person name="Emri T."/>
            <person name="Fekete E."/>
            <person name="Flipphi M."/>
            <person name="Freyberg S."/>
            <person name="Gallo A."/>
            <person name="Gournas C."/>
            <person name="Habgood R."/>
            <person name="Hainaut M."/>
            <person name="Harispe M.L."/>
            <person name="Henrissat B."/>
            <person name="Hilden K.S."/>
            <person name="Hope R."/>
            <person name="Hossain A."/>
            <person name="Karabika E."/>
            <person name="Karaffa L."/>
            <person name="Karanyi Z."/>
            <person name="Krasevec N."/>
            <person name="Kuo A."/>
            <person name="Kusch H."/>
            <person name="LaButti K."/>
            <person name="Lagendijk E.L."/>
            <person name="Lapidus A."/>
            <person name="Levasseur A."/>
            <person name="Lindquist E."/>
            <person name="Lipzen A."/>
            <person name="Logrieco A.F."/>
            <person name="MacCabe A."/>
            <person name="Maekelae M.R."/>
            <person name="Malavazi I."/>
            <person name="Melin P."/>
            <person name="Meyer V."/>
            <person name="Mielnichuk N."/>
            <person name="Miskei M."/>
            <person name="Molnar A.P."/>
            <person name="Mule G."/>
            <person name="Ngan C.Y."/>
            <person name="Orejas M."/>
            <person name="Orosz E."/>
            <person name="Ouedraogo J.P."/>
            <person name="Overkamp K.M."/>
            <person name="Park H.-S."/>
            <person name="Perrone G."/>
            <person name="Piumi F."/>
            <person name="Punt P.J."/>
            <person name="Ram A.F."/>
            <person name="Ramon A."/>
            <person name="Rauscher S."/>
            <person name="Record E."/>
            <person name="Riano-Pachon D.M."/>
            <person name="Robert V."/>
            <person name="Roehrig J."/>
            <person name="Ruller R."/>
            <person name="Salamov A."/>
            <person name="Salih N.S."/>
            <person name="Samson R.A."/>
            <person name="Sandor E."/>
            <person name="Sanguinetti M."/>
            <person name="Schuetze T."/>
            <person name="Sepcic K."/>
            <person name="Shelest E."/>
            <person name="Sherlock G."/>
            <person name="Sophianopoulou V."/>
            <person name="Squina F.M."/>
            <person name="Sun H."/>
            <person name="Susca A."/>
            <person name="Todd R.B."/>
            <person name="Tsang A."/>
            <person name="Unkles S.E."/>
            <person name="van de Wiele N."/>
            <person name="van Rossen-Uffink D."/>
            <person name="Oliveira J.V."/>
            <person name="Vesth T.C."/>
            <person name="Visser J."/>
            <person name="Yu J.-H."/>
            <person name="Zhou M."/>
            <person name="Andersen M.R."/>
            <person name="Archer D.B."/>
            <person name="Baker S.E."/>
            <person name="Benoit I."/>
            <person name="Brakhage A.A."/>
            <person name="Braus G.H."/>
            <person name="Fischer R."/>
            <person name="Frisvad J.C."/>
            <person name="Goldman G.H."/>
            <person name="Houbraken J."/>
            <person name="Oakley B."/>
            <person name="Pocsi I."/>
            <person name="Scazzocchio C."/>
            <person name="Seiboth B."/>
            <person name="vanKuyk P.A."/>
            <person name="Wortman J."/>
            <person name="Dyer P.S."/>
            <person name="Grigoriev I.V."/>
        </authorList>
    </citation>
    <scope>NUCLEOTIDE SEQUENCE [LARGE SCALE GENOMIC DNA]</scope>
    <source>
        <strain evidence="3">CBS 506.65</strain>
    </source>
</reference>
<feature type="region of interest" description="Disordered" evidence="1">
    <location>
        <begin position="189"/>
        <end position="238"/>
    </location>
</feature>
<organism evidence="2 3">
    <name type="scientific">Penicilliopsis zonata CBS 506.65</name>
    <dbReference type="NCBI Taxonomy" id="1073090"/>
    <lineage>
        <taxon>Eukaryota</taxon>
        <taxon>Fungi</taxon>
        <taxon>Dikarya</taxon>
        <taxon>Ascomycota</taxon>
        <taxon>Pezizomycotina</taxon>
        <taxon>Eurotiomycetes</taxon>
        <taxon>Eurotiomycetidae</taxon>
        <taxon>Eurotiales</taxon>
        <taxon>Aspergillaceae</taxon>
        <taxon>Penicilliopsis</taxon>
    </lineage>
</organism>
<feature type="compositionally biased region" description="Basic and acidic residues" evidence="1">
    <location>
        <begin position="213"/>
        <end position="226"/>
    </location>
</feature>
<dbReference type="EMBL" id="KV878336">
    <property type="protein sequence ID" value="OJJ51032.1"/>
    <property type="molecule type" value="Genomic_DNA"/>
</dbReference>
<dbReference type="AlphaFoldDB" id="A0A1L9SUY0"/>
<dbReference type="OrthoDB" id="9994905at2759"/>
<proteinExistence type="predicted"/>
<keyword evidence="3" id="KW-1185">Reference proteome</keyword>
<feature type="compositionally biased region" description="Basic residues" evidence="1">
    <location>
        <begin position="8"/>
        <end position="19"/>
    </location>
</feature>